<dbReference type="PROSITE" id="PS50850">
    <property type="entry name" value="MFS"/>
    <property type="match status" value="1"/>
</dbReference>
<dbReference type="InterPro" id="IPR036259">
    <property type="entry name" value="MFS_trans_sf"/>
</dbReference>
<feature type="transmembrane region" description="Helical" evidence="7">
    <location>
        <begin position="317"/>
        <end position="337"/>
    </location>
</feature>
<dbReference type="AlphaFoldDB" id="A0A2I2GMV3"/>
<feature type="transmembrane region" description="Helical" evidence="7">
    <location>
        <begin position="115"/>
        <end position="134"/>
    </location>
</feature>
<name>A0A2I2GMV3_9EURO</name>
<keyword evidence="4 7" id="KW-1133">Transmembrane helix</keyword>
<dbReference type="GO" id="GO:0022857">
    <property type="term" value="F:transmembrane transporter activity"/>
    <property type="evidence" value="ECO:0007669"/>
    <property type="project" value="InterPro"/>
</dbReference>
<comment type="subcellular location">
    <subcellularLocation>
        <location evidence="1">Cell membrane</location>
        <topology evidence="1">Multi-pass membrane protein</topology>
    </subcellularLocation>
</comment>
<evidence type="ECO:0000256" key="1">
    <source>
        <dbReference type="ARBA" id="ARBA00004651"/>
    </source>
</evidence>
<organism evidence="9 10">
    <name type="scientific">Aspergillus steynii IBT 23096</name>
    <dbReference type="NCBI Taxonomy" id="1392250"/>
    <lineage>
        <taxon>Eukaryota</taxon>
        <taxon>Fungi</taxon>
        <taxon>Dikarya</taxon>
        <taxon>Ascomycota</taxon>
        <taxon>Pezizomycotina</taxon>
        <taxon>Eurotiomycetes</taxon>
        <taxon>Eurotiomycetidae</taxon>
        <taxon>Eurotiales</taxon>
        <taxon>Aspergillaceae</taxon>
        <taxon>Aspergillus</taxon>
        <taxon>Aspergillus subgen. Circumdati</taxon>
    </lineage>
</organism>
<protein>
    <submittedName>
        <fullName evidence="9">MFS general substrate transporter</fullName>
    </submittedName>
</protein>
<evidence type="ECO:0000256" key="3">
    <source>
        <dbReference type="ARBA" id="ARBA00022692"/>
    </source>
</evidence>
<feature type="transmembrane region" description="Helical" evidence="7">
    <location>
        <begin position="85"/>
        <end position="103"/>
    </location>
</feature>
<evidence type="ECO:0000256" key="5">
    <source>
        <dbReference type="ARBA" id="ARBA00023136"/>
    </source>
</evidence>
<evidence type="ECO:0000256" key="2">
    <source>
        <dbReference type="ARBA" id="ARBA00008335"/>
    </source>
</evidence>
<dbReference type="OrthoDB" id="5141738at2759"/>
<feature type="transmembrane region" description="Helical" evidence="7">
    <location>
        <begin position="452"/>
        <end position="474"/>
    </location>
</feature>
<feature type="transmembrane region" description="Helical" evidence="7">
    <location>
        <begin position="45"/>
        <end position="65"/>
    </location>
</feature>
<dbReference type="GO" id="GO:0005886">
    <property type="term" value="C:plasma membrane"/>
    <property type="evidence" value="ECO:0007669"/>
    <property type="project" value="UniProtKB-SubCell"/>
</dbReference>
<keyword evidence="5 7" id="KW-0472">Membrane</keyword>
<dbReference type="PANTHER" id="PTHR23502:SF74">
    <property type="entry name" value="MAJOR FACILITATOR SUPERFAMILY (MFS) PROFILE DOMAIN-CONTAINING PROTEIN"/>
    <property type="match status" value="1"/>
</dbReference>
<evidence type="ECO:0000313" key="9">
    <source>
        <dbReference type="EMBL" id="PLB54180.1"/>
    </source>
</evidence>
<evidence type="ECO:0000256" key="7">
    <source>
        <dbReference type="SAM" id="Phobius"/>
    </source>
</evidence>
<accession>A0A2I2GMV3</accession>
<dbReference type="PANTHER" id="PTHR23502">
    <property type="entry name" value="MAJOR FACILITATOR SUPERFAMILY"/>
    <property type="match status" value="1"/>
</dbReference>
<reference evidence="9 10" key="1">
    <citation type="submission" date="2016-12" db="EMBL/GenBank/DDBJ databases">
        <title>The genomes of Aspergillus section Nigri reveals drivers in fungal speciation.</title>
        <authorList>
            <consortium name="DOE Joint Genome Institute"/>
            <person name="Vesth T.C."/>
            <person name="Nybo J."/>
            <person name="Theobald S."/>
            <person name="Brandl J."/>
            <person name="Frisvad J.C."/>
            <person name="Nielsen K.F."/>
            <person name="Lyhne E.K."/>
            <person name="Kogle M.E."/>
            <person name="Kuo A."/>
            <person name="Riley R."/>
            <person name="Clum A."/>
            <person name="Nolan M."/>
            <person name="Lipzen A."/>
            <person name="Salamov A."/>
            <person name="Henrissat B."/>
            <person name="Wiebenga A."/>
            <person name="De Vries R.P."/>
            <person name="Grigoriev I.V."/>
            <person name="Mortensen U.H."/>
            <person name="Andersen M.R."/>
            <person name="Baker S.E."/>
        </authorList>
    </citation>
    <scope>NUCLEOTIDE SEQUENCE [LARGE SCALE GENOMIC DNA]</scope>
    <source>
        <strain evidence="9 10">IBT 23096</strain>
    </source>
</reference>
<dbReference type="SUPFAM" id="SSF103473">
    <property type="entry name" value="MFS general substrate transporter"/>
    <property type="match status" value="1"/>
</dbReference>
<evidence type="ECO:0000256" key="4">
    <source>
        <dbReference type="ARBA" id="ARBA00022989"/>
    </source>
</evidence>
<proteinExistence type="inferred from homology"/>
<keyword evidence="3 7" id="KW-0812">Transmembrane</keyword>
<dbReference type="FunFam" id="1.20.1250.20:FF:000082">
    <property type="entry name" value="MFS multidrug transporter, putative"/>
    <property type="match status" value="1"/>
</dbReference>
<feature type="transmembrane region" description="Helical" evidence="7">
    <location>
        <begin position="390"/>
        <end position="411"/>
    </location>
</feature>
<feature type="transmembrane region" description="Helical" evidence="7">
    <location>
        <begin position="418"/>
        <end position="440"/>
    </location>
</feature>
<dbReference type="Gene3D" id="1.20.1250.20">
    <property type="entry name" value="MFS general substrate transporter like domains"/>
    <property type="match status" value="1"/>
</dbReference>
<feature type="transmembrane region" description="Helical" evidence="7">
    <location>
        <begin position="358"/>
        <end position="378"/>
    </location>
</feature>
<feature type="transmembrane region" description="Helical" evidence="7">
    <location>
        <begin position="203"/>
        <end position="223"/>
    </location>
</feature>
<dbReference type="InterPro" id="IPR020846">
    <property type="entry name" value="MFS_dom"/>
</dbReference>
<feature type="domain" description="Major facilitator superfamily (MFS) profile" evidence="8">
    <location>
        <begin position="45"/>
        <end position="476"/>
    </location>
</feature>
<dbReference type="CDD" id="cd17323">
    <property type="entry name" value="MFS_Tpo1_MDR_like"/>
    <property type="match status" value="1"/>
</dbReference>
<evidence type="ECO:0000259" key="8">
    <source>
        <dbReference type="PROSITE" id="PS50850"/>
    </source>
</evidence>
<dbReference type="Proteomes" id="UP000234275">
    <property type="component" value="Unassembled WGS sequence"/>
</dbReference>
<evidence type="ECO:0000256" key="6">
    <source>
        <dbReference type="SAM" id="MobiDB-lite"/>
    </source>
</evidence>
<dbReference type="RefSeq" id="XP_024709482.1">
    <property type="nucleotide sequence ID" value="XM_024855434.1"/>
</dbReference>
<feature type="transmembrane region" description="Helical" evidence="7">
    <location>
        <begin position="140"/>
        <end position="161"/>
    </location>
</feature>
<dbReference type="Pfam" id="PF07690">
    <property type="entry name" value="MFS_1"/>
    <property type="match status" value="1"/>
</dbReference>
<feature type="transmembrane region" description="Helical" evidence="7">
    <location>
        <begin position="278"/>
        <end position="297"/>
    </location>
</feature>
<comment type="caution">
    <text evidence="9">The sequence shown here is derived from an EMBL/GenBank/DDBJ whole genome shotgun (WGS) entry which is preliminary data.</text>
</comment>
<evidence type="ECO:0000313" key="10">
    <source>
        <dbReference type="Proteomes" id="UP000234275"/>
    </source>
</evidence>
<gene>
    <name evidence="9" type="ORF">P170DRAFT_9254</name>
</gene>
<keyword evidence="10" id="KW-1185">Reference proteome</keyword>
<feature type="region of interest" description="Disordered" evidence="6">
    <location>
        <begin position="1"/>
        <end position="36"/>
    </location>
</feature>
<feature type="transmembrane region" description="Helical" evidence="7">
    <location>
        <begin position="173"/>
        <end position="197"/>
    </location>
</feature>
<dbReference type="STRING" id="1392250.A0A2I2GMV3"/>
<dbReference type="GeneID" id="36563141"/>
<sequence length="498" mass="54915">MATTSVSEKPKQGDARPVPANMVDPEPLTEKGPATPAKFSTKRKLHIVVAGIHFVFNSSLGSSLPSGAHDVLAEYFDIPSDSLKMVLPTSLYMAGFAIGPVIFGPMSEYFGRKSVLLSTFTMYLIFTMACALAPNFPALLIFRFLCGLGGSAPNAVLGGLYSDIYDNPHQRGVVMGWFMFATTFPPLLGPIISGFVSTVSWRWTFWAGLIIAGVGYPLIVTMPETYMPVLIQRYERSLIPAEERLPPWEEFRVQAHDFSQKMGSVLSRPFVMIVREPIVFCCSLYLALIYSILYLYFQAYPIVFQQLYGLSAGITGLGFLPILPGSIMAFTVFVLYSKHHTKASLSGQSWTLVEEYRRLPLACIGAPTIPIALFWLGWSARLSIHPVMPMMSGVFFGFGYLLIFMALLNYLTDAYKQFSASAAAAASTLRSIFAVCLPLATTPMYTRLGIDWASSLLGFFAIAVAVIPFVFIRYGEWIRGRSRFAQAAARGEVDFTKG</sequence>
<comment type="similarity">
    <text evidence="2">Belongs to the major facilitator superfamily.</text>
</comment>
<dbReference type="EMBL" id="MSFO01000001">
    <property type="protein sequence ID" value="PLB54180.1"/>
    <property type="molecule type" value="Genomic_DNA"/>
</dbReference>
<dbReference type="VEuPathDB" id="FungiDB:P170DRAFT_9254"/>
<dbReference type="InterPro" id="IPR011701">
    <property type="entry name" value="MFS"/>
</dbReference>